<feature type="transmembrane region" description="Helical" evidence="5">
    <location>
        <begin position="74"/>
        <end position="96"/>
    </location>
</feature>
<reference evidence="6 7" key="1">
    <citation type="journal article" date="2019" name="Emerg. Microbes Infect.">
        <title>Comprehensive subspecies identification of 175 nontuberculous mycobacteria species based on 7547 genomic profiles.</title>
        <authorList>
            <person name="Matsumoto Y."/>
            <person name="Kinjo T."/>
            <person name="Motooka D."/>
            <person name="Nabeya D."/>
            <person name="Jung N."/>
            <person name="Uechi K."/>
            <person name="Horii T."/>
            <person name="Iida T."/>
            <person name="Fujita J."/>
            <person name="Nakamura S."/>
        </authorList>
    </citation>
    <scope>NUCLEOTIDE SEQUENCE [LARGE SCALE GENOMIC DNA]</scope>
    <source>
        <strain evidence="6 7">JCM 30396</strain>
    </source>
</reference>
<protein>
    <submittedName>
        <fullName evidence="6">Membrane protein</fullName>
    </submittedName>
</protein>
<dbReference type="GO" id="GO:0012505">
    <property type="term" value="C:endomembrane system"/>
    <property type="evidence" value="ECO:0007669"/>
    <property type="project" value="UniProtKB-SubCell"/>
</dbReference>
<feature type="transmembrane region" description="Helical" evidence="5">
    <location>
        <begin position="108"/>
        <end position="129"/>
    </location>
</feature>
<feature type="transmembrane region" description="Helical" evidence="5">
    <location>
        <begin position="7"/>
        <end position="26"/>
    </location>
</feature>
<dbReference type="AlphaFoldDB" id="A0A7I7SZT8"/>
<dbReference type="Proteomes" id="UP000467148">
    <property type="component" value="Chromosome"/>
</dbReference>
<evidence type="ECO:0000256" key="2">
    <source>
        <dbReference type="ARBA" id="ARBA00022692"/>
    </source>
</evidence>
<dbReference type="PANTHER" id="PTHR43847:SF1">
    <property type="entry name" value="BLL3993 PROTEIN"/>
    <property type="match status" value="1"/>
</dbReference>
<evidence type="ECO:0000256" key="5">
    <source>
        <dbReference type="SAM" id="Phobius"/>
    </source>
</evidence>
<dbReference type="KEGG" id="mhev:MHEL_08270"/>
<keyword evidence="2 5" id="KW-0812">Transmembrane</keyword>
<name>A0A7I7SZT8_9MYCO</name>
<dbReference type="Gene3D" id="1.20.120.1630">
    <property type="match status" value="1"/>
</dbReference>
<keyword evidence="7" id="KW-1185">Reference proteome</keyword>
<gene>
    <name evidence="6" type="ORF">MHEL_08270</name>
</gene>
<dbReference type="InterPro" id="IPR007318">
    <property type="entry name" value="Phopholipid_MeTrfase"/>
</dbReference>
<evidence type="ECO:0000313" key="6">
    <source>
        <dbReference type="EMBL" id="BBY62584.1"/>
    </source>
</evidence>
<evidence type="ECO:0000313" key="7">
    <source>
        <dbReference type="Proteomes" id="UP000467148"/>
    </source>
</evidence>
<keyword evidence="4 5" id="KW-0472">Membrane</keyword>
<dbReference type="RefSeq" id="WP_163746374.1">
    <property type="nucleotide sequence ID" value="NZ_AP022596.1"/>
</dbReference>
<evidence type="ECO:0000256" key="4">
    <source>
        <dbReference type="ARBA" id="ARBA00023136"/>
    </source>
</evidence>
<accession>A0A7I7SZT8</accession>
<keyword evidence="3 5" id="KW-1133">Transmembrane helix</keyword>
<feature type="transmembrane region" description="Helical" evidence="5">
    <location>
        <begin position="32"/>
        <end position="53"/>
    </location>
</feature>
<organism evidence="6 7">
    <name type="scientific">Mycolicibacterium helvum</name>
    <dbReference type="NCBI Taxonomy" id="1534349"/>
    <lineage>
        <taxon>Bacteria</taxon>
        <taxon>Bacillati</taxon>
        <taxon>Actinomycetota</taxon>
        <taxon>Actinomycetes</taxon>
        <taxon>Mycobacteriales</taxon>
        <taxon>Mycobacteriaceae</taxon>
        <taxon>Mycolicibacterium</taxon>
    </lineage>
</organism>
<proteinExistence type="predicted"/>
<sequence>MGLSLRIIISSVVGIAAFAALLFVPAGTVNYWQGWAVLAVFTAASLGPTLFMVRIDPAALERRMQAGVKAETRPVQKVVIAATFMAFAAILVVPALDHRFGWSHVPAWLSVLGVVMVATGLGLTMLVVFQNRYASATITVEEGQPLVSTGLYGFVRHPMYSGNVILMIGISLGLGSYWALLLVLVGVLLMAVRIVDEEKMLTEQLDGYLQYPQKVRYRLVPLVW</sequence>
<evidence type="ECO:0000256" key="3">
    <source>
        <dbReference type="ARBA" id="ARBA00022989"/>
    </source>
</evidence>
<dbReference type="EMBL" id="AP022596">
    <property type="protein sequence ID" value="BBY62584.1"/>
    <property type="molecule type" value="Genomic_DNA"/>
</dbReference>
<dbReference type="Pfam" id="PF04191">
    <property type="entry name" value="PEMT"/>
    <property type="match status" value="1"/>
</dbReference>
<dbReference type="PANTHER" id="PTHR43847">
    <property type="entry name" value="BLL3993 PROTEIN"/>
    <property type="match status" value="1"/>
</dbReference>
<evidence type="ECO:0000256" key="1">
    <source>
        <dbReference type="ARBA" id="ARBA00004127"/>
    </source>
</evidence>
<comment type="subcellular location">
    <subcellularLocation>
        <location evidence="1">Endomembrane system</location>
        <topology evidence="1">Multi-pass membrane protein</topology>
    </subcellularLocation>
</comment>
<feature type="transmembrane region" description="Helical" evidence="5">
    <location>
        <begin position="164"/>
        <end position="192"/>
    </location>
</feature>
<dbReference type="InterPro" id="IPR052527">
    <property type="entry name" value="Metal_cation-efflux_comp"/>
</dbReference>